<dbReference type="AlphaFoldDB" id="A0A8C5FPR1"/>
<feature type="region of interest" description="Disordered" evidence="2">
    <location>
        <begin position="418"/>
        <end position="441"/>
    </location>
</feature>
<dbReference type="InterPro" id="IPR031601">
    <property type="entry name" value="CCD48"/>
</dbReference>
<evidence type="ECO:0000256" key="2">
    <source>
        <dbReference type="SAM" id="MobiDB-lite"/>
    </source>
</evidence>
<reference evidence="3" key="3">
    <citation type="submission" date="2025-09" db="UniProtKB">
        <authorList>
            <consortium name="Ensembl"/>
        </authorList>
    </citation>
    <scope>IDENTIFICATION</scope>
</reference>
<dbReference type="OMA" id="TCSKTDA"/>
<feature type="coiled-coil region" evidence="1">
    <location>
        <begin position="331"/>
        <end position="393"/>
    </location>
</feature>
<reference evidence="3" key="2">
    <citation type="submission" date="2025-08" db="UniProtKB">
        <authorList>
            <consortium name="Ensembl"/>
        </authorList>
    </citation>
    <scope>IDENTIFICATION</scope>
</reference>
<keyword evidence="4" id="KW-1185">Reference proteome</keyword>
<reference evidence="3" key="1">
    <citation type="submission" date="2019-07" db="EMBL/GenBank/DDBJ databases">
        <authorList>
            <consortium name="Wellcome Sanger Institute Data Sharing"/>
        </authorList>
    </citation>
    <scope>NUCLEOTIDE SEQUENCE [LARGE SCALE GENOMIC DNA]</scope>
</reference>
<organism evidence="3 4">
    <name type="scientific">Gadus morhua</name>
    <name type="common">Atlantic cod</name>
    <dbReference type="NCBI Taxonomy" id="8049"/>
    <lineage>
        <taxon>Eukaryota</taxon>
        <taxon>Metazoa</taxon>
        <taxon>Chordata</taxon>
        <taxon>Craniata</taxon>
        <taxon>Vertebrata</taxon>
        <taxon>Euteleostomi</taxon>
        <taxon>Actinopterygii</taxon>
        <taxon>Neopterygii</taxon>
        <taxon>Teleostei</taxon>
        <taxon>Neoteleostei</taxon>
        <taxon>Acanthomorphata</taxon>
        <taxon>Zeiogadaria</taxon>
        <taxon>Gadariae</taxon>
        <taxon>Gadiformes</taxon>
        <taxon>Gadoidei</taxon>
        <taxon>Gadidae</taxon>
        <taxon>Gadus</taxon>
    </lineage>
</organism>
<feature type="compositionally biased region" description="Low complexity" evidence="2">
    <location>
        <begin position="248"/>
        <end position="258"/>
    </location>
</feature>
<dbReference type="Pfam" id="PF15799">
    <property type="entry name" value="CCD48"/>
    <property type="match status" value="2"/>
</dbReference>
<feature type="region of interest" description="Disordered" evidence="2">
    <location>
        <begin position="239"/>
        <end position="283"/>
    </location>
</feature>
<keyword evidence="1" id="KW-0175">Coiled coil</keyword>
<name>A0A8C5FPR1_GADMO</name>
<sequence>MERGSPALSRLQPPLRAARKSEWLRSALAHHHRSGSALVENEIVVLATGIDQYLQEVFHHLAHPSREDTVSAEDFTALCLVLGLQADAERRTTIDDEEEEDESRWIFVGLPGELSFKEFHSRLCGYFRVRAAGGTELDKTDVKRLNFSQETELVEREIRLRCPRVRRRKCVSFDLSVDQTRVLSKTMKEKVHSEDYDQGVEAAALRELVEDLRAALQGSDARCLSLEVALQRRSRALHHSPSFSITLSQPSSSNTSSPKPSPDRSVGGKWTERMRRAAPSQRADGDPILRELRLIRESRDGQLEEAIRFNQRLEEELGWAYQEVRRRADVESSLRKENAAIRRRAEEAREAVKQGLRLIQEQAQRVPELQSTIAQLEKELQHYRSQCTRMTDTTSKGYYPMGAEETCTGMEAAEGLQRAVEGRAASDEEEEDREQGMKEGRVEDGGRCCLVEMKKFINRPHTCGQGCQNPVMRTLLSQDPLQHQKPSRSSSKDRGRGGAGQAQPEEGPTGEEASGPGAPLQVLDRSQVALLEEKVADALALLLQLRKKNISCRAVGKTSGEELCSRSRHDPAQMIQVADALCAQLQLSTNEIAQREDGCHVANEEGGGGGVATFGTHTKQSSSCQSNSRGINTLVISC</sequence>
<accession>A0A8C5FPR1</accession>
<dbReference type="Proteomes" id="UP000694546">
    <property type="component" value="Chromosome 1"/>
</dbReference>
<proteinExistence type="predicted"/>
<evidence type="ECO:0000256" key="1">
    <source>
        <dbReference type="SAM" id="Coils"/>
    </source>
</evidence>
<evidence type="ECO:0000313" key="3">
    <source>
        <dbReference type="Ensembl" id="ENSGMOP00000052413.1"/>
    </source>
</evidence>
<protein>
    <submittedName>
        <fullName evidence="3">Uncharacterized protein</fullName>
    </submittedName>
</protein>
<evidence type="ECO:0000313" key="4">
    <source>
        <dbReference type="Proteomes" id="UP000694546"/>
    </source>
</evidence>
<feature type="region of interest" description="Disordered" evidence="2">
    <location>
        <begin position="479"/>
        <end position="519"/>
    </location>
</feature>
<gene>
    <name evidence="3" type="primary">si:ch211-112f3.4</name>
</gene>
<dbReference type="GeneTree" id="ENSGT00940000165705"/>
<dbReference type="Ensembl" id="ENSGMOT00000043574.1">
    <property type="protein sequence ID" value="ENSGMOP00000052413.1"/>
    <property type="gene ID" value="ENSGMOG00000002040.2"/>
</dbReference>